<evidence type="ECO:0000259" key="5">
    <source>
        <dbReference type="Pfam" id="PF00728"/>
    </source>
</evidence>
<dbReference type="SUPFAM" id="SSF51445">
    <property type="entry name" value="(Trans)glycosidases"/>
    <property type="match status" value="1"/>
</dbReference>
<feature type="compositionally biased region" description="Polar residues" evidence="4">
    <location>
        <begin position="88"/>
        <end position="97"/>
    </location>
</feature>
<evidence type="ECO:0000313" key="7">
    <source>
        <dbReference type="EMBL" id="MFC5893504.1"/>
    </source>
</evidence>
<evidence type="ECO:0000256" key="2">
    <source>
        <dbReference type="ARBA" id="ARBA00022801"/>
    </source>
</evidence>
<reference evidence="8" key="1">
    <citation type="journal article" date="2019" name="Int. J. Syst. Evol. Microbiol.">
        <title>The Global Catalogue of Microorganisms (GCM) 10K type strain sequencing project: providing services to taxonomists for standard genome sequencing and annotation.</title>
        <authorList>
            <consortium name="The Broad Institute Genomics Platform"/>
            <consortium name="The Broad Institute Genome Sequencing Center for Infectious Disease"/>
            <person name="Wu L."/>
            <person name="Ma J."/>
        </authorList>
    </citation>
    <scope>NUCLEOTIDE SEQUENCE [LARGE SCALE GENOMIC DNA]</scope>
    <source>
        <strain evidence="8">CGMCC 1.15809</strain>
    </source>
</reference>
<dbReference type="InterPro" id="IPR017853">
    <property type="entry name" value="GH"/>
</dbReference>
<dbReference type="InterPro" id="IPR029018">
    <property type="entry name" value="Hex-like_dom2"/>
</dbReference>
<dbReference type="PANTHER" id="PTHR43678">
    <property type="entry name" value="PUTATIVE (AFU_ORTHOLOGUE AFUA_2G00640)-RELATED"/>
    <property type="match status" value="1"/>
</dbReference>
<dbReference type="InterPro" id="IPR025705">
    <property type="entry name" value="Beta_hexosaminidase_sua/sub"/>
</dbReference>
<evidence type="ECO:0000313" key="8">
    <source>
        <dbReference type="Proteomes" id="UP001596241"/>
    </source>
</evidence>
<comment type="caution">
    <text evidence="7">The sequence shown here is derived from an EMBL/GenBank/DDBJ whole genome shotgun (WGS) entry which is preliminary data.</text>
</comment>
<dbReference type="SUPFAM" id="SSF55545">
    <property type="entry name" value="beta-N-acetylhexosaminidase-like domain"/>
    <property type="match status" value="1"/>
</dbReference>
<dbReference type="GO" id="GO:0016787">
    <property type="term" value="F:hydrolase activity"/>
    <property type="evidence" value="ECO:0007669"/>
    <property type="project" value="UniProtKB-KW"/>
</dbReference>
<dbReference type="Proteomes" id="UP001596241">
    <property type="component" value="Unassembled WGS sequence"/>
</dbReference>
<dbReference type="InterPro" id="IPR052764">
    <property type="entry name" value="GH20_Enzymes"/>
</dbReference>
<dbReference type="InterPro" id="IPR015883">
    <property type="entry name" value="Glyco_hydro_20_cat"/>
</dbReference>
<dbReference type="InterPro" id="IPR015882">
    <property type="entry name" value="HEX_bac_N"/>
</dbReference>
<gene>
    <name evidence="7" type="ORF">ACFP3M_11815</name>
</gene>
<keyword evidence="8" id="KW-1185">Reference proteome</keyword>
<feature type="region of interest" description="Disordered" evidence="4">
    <location>
        <begin position="1"/>
        <end position="46"/>
    </location>
</feature>
<keyword evidence="3" id="KW-0326">Glycosidase</keyword>
<feature type="domain" description="Glycoside hydrolase family 20 catalytic" evidence="5">
    <location>
        <begin position="239"/>
        <end position="574"/>
    </location>
</feature>
<evidence type="ECO:0000256" key="1">
    <source>
        <dbReference type="ARBA" id="ARBA00006285"/>
    </source>
</evidence>
<name>A0ABW1FI28_9ACTN</name>
<accession>A0ABW1FI28</accession>
<dbReference type="Pfam" id="PF00728">
    <property type="entry name" value="Glyco_hydro_20"/>
    <property type="match status" value="1"/>
</dbReference>
<feature type="compositionally biased region" description="Low complexity" evidence="4">
    <location>
        <begin position="36"/>
        <end position="46"/>
    </location>
</feature>
<dbReference type="PRINTS" id="PR00738">
    <property type="entry name" value="GLHYDRLASE20"/>
</dbReference>
<organism evidence="7 8">
    <name type="scientific">Streptomyces ramulosus</name>
    <dbReference type="NCBI Taxonomy" id="47762"/>
    <lineage>
        <taxon>Bacteria</taxon>
        <taxon>Bacillati</taxon>
        <taxon>Actinomycetota</taxon>
        <taxon>Actinomycetes</taxon>
        <taxon>Kitasatosporales</taxon>
        <taxon>Streptomycetaceae</taxon>
        <taxon>Streptomyces</taxon>
    </lineage>
</organism>
<sequence length="596" mass="64712">MSYPSRPGHPERPKAAPENAPPGRRTGRWRGEPGGRRAVPPGGRSPVARAALPAALVAAALTLSACSDAADTRAPGATGRGASPLPTPTWQKVTGTPRTVPAVRDFRPADGQGWRPSKGARIVVPAGEKSTVADEARLLGQDLGGMPVVWGDELVRPGDVEVKLAGTNGKGLPVRPDNAPTGDTADEAYTLTARGSRLTLAAPTDAGIFYATRTVKQAVRAAGGLPEGTIEDRPDRAQRGMLLDNARKPFTASWIEDRVRELGDLKLNQLQLHFSDDQGFRIESESHPEIVSQDHLTKDEVRRILRLAHSRHISVIPEIDSPGHLGAVLDHHPDLQLRNASGKVLRGAIDISKPAAGKLIDDLIGEYGKLFEVPKGAVAYWHLGGDEYQALTVANPAASYPGLAQAARKKYGANGTIEDLATGWLNDRQRAAEKAGRDRIEAWNDGFFKDTRVQADKNRTVGYWTGKEIGANDPARFLREGRKVVNLNDEYLYYVLGEPNQFTYPTGERIFREWTPAVLRHTSPVDVPASMTTPDRIPGARFAIWCDLSHAQTPQQIAQGIRMPLAALSQKVWDPRKPSMSWTDFKELATKVSSKG</sequence>
<proteinExistence type="inferred from homology"/>
<feature type="region of interest" description="Disordered" evidence="4">
    <location>
        <begin position="71"/>
        <end position="98"/>
    </location>
</feature>
<keyword evidence="2 7" id="KW-0378">Hydrolase</keyword>
<feature type="domain" description="Beta-hexosaminidase bacterial type N-terminal" evidence="6">
    <location>
        <begin position="97"/>
        <end position="232"/>
    </location>
</feature>
<dbReference type="EMBL" id="JBHSPW010000004">
    <property type="protein sequence ID" value="MFC5893504.1"/>
    <property type="molecule type" value="Genomic_DNA"/>
</dbReference>
<evidence type="ECO:0000256" key="4">
    <source>
        <dbReference type="SAM" id="MobiDB-lite"/>
    </source>
</evidence>
<dbReference type="RefSeq" id="WP_345079789.1">
    <property type="nucleotide sequence ID" value="NZ_BAAAWG010000004.1"/>
</dbReference>
<dbReference type="PANTHER" id="PTHR43678:SF1">
    <property type="entry name" value="BETA-N-ACETYLHEXOSAMINIDASE"/>
    <property type="match status" value="1"/>
</dbReference>
<comment type="similarity">
    <text evidence="1">Belongs to the glycosyl hydrolase 20 family.</text>
</comment>
<dbReference type="Pfam" id="PF02838">
    <property type="entry name" value="Glyco_hydro_20b"/>
    <property type="match status" value="1"/>
</dbReference>
<evidence type="ECO:0000256" key="3">
    <source>
        <dbReference type="ARBA" id="ARBA00023295"/>
    </source>
</evidence>
<protein>
    <submittedName>
        <fullName evidence="7">Glycoside hydrolase family 20 protein</fullName>
    </submittedName>
</protein>
<dbReference type="CDD" id="cd06564">
    <property type="entry name" value="GH20_DspB_LnbB-like"/>
    <property type="match status" value="1"/>
</dbReference>
<dbReference type="Gene3D" id="3.30.379.10">
    <property type="entry name" value="Chitobiase/beta-hexosaminidase domain 2-like"/>
    <property type="match status" value="1"/>
</dbReference>
<evidence type="ECO:0000259" key="6">
    <source>
        <dbReference type="Pfam" id="PF02838"/>
    </source>
</evidence>
<dbReference type="Gene3D" id="3.20.20.80">
    <property type="entry name" value="Glycosidases"/>
    <property type="match status" value="1"/>
</dbReference>